<feature type="compositionally biased region" description="Low complexity" evidence="1">
    <location>
        <begin position="614"/>
        <end position="661"/>
    </location>
</feature>
<feature type="compositionally biased region" description="Low complexity" evidence="1">
    <location>
        <begin position="963"/>
        <end position="980"/>
    </location>
</feature>
<evidence type="ECO:0000313" key="4">
    <source>
        <dbReference type="Proteomes" id="UP000006426"/>
    </source>
</evidence>
<feature type="compositionally biased region" description="Acidic residues" evidence="1">
    <location>
        <begin position="750"/>
        <end position="760"/>
    </location>
</feature>
<feature type="compositionally biased region" description="Low complexity" evidence="1">
    <location>
        <begin position="765"/>
        <end position="776"/>
    </location>
</feature>
<evidence type="ECO:0000256" key="2">
    <source>
        <dbReference type="SAM" id="SignalP"/>
    </source>
</evidence>
<dbReference type="GeneID" id="39474268"/>
<feature type="signal peptide" evidence="2">
    <location>
        <begin position="1"/>
        <end position="25"/>
    </location>
</feature>
<protein>
    <submittedName>
        <fullName evidence="3">Filamentous hemagglutinin family N-terminal domain-containing protein</fullName>
    </submittedName>
</protein>
<feature type="compositionally biased region" description="Low complexity" evidence="1">
    <location>
        <begin position="839"/>
        <end position="873"/>
    </location>
</feature>
<feature type="compositionally biased region" description="Low complexity" evidence="1">
    <location>
        <begin position="1034"/>
        <end position="1043"/>
    </location>
</feature>
<feature type="chain" id="PRO_5042289015" evidence="2">
    <location>
        <begin position="26"/>
        <end position="1112"/>
    </location>
</feature>
<feature type="compositionally biased region" description="Low complexity" evidence="1">
    <location>
        <begin position="805"/>
        <end position="831"/>
    </location>
</feature>
<feature type="compositionally biased region" description="Polar residues" evidence="1">
    <location>
        <begin position="512"/>
        <end position="528"/>
    </location>
</feature>
<feature type="compositionally biased region" description="Acidic residues" evidence="1">
    <location>
        <begin position="695"/>
        <end position="706"/>
    </location>
</feature>
<accession>A0AAD0V9V2</accession>
<geneLocation type="plasmid" evidence="4">
    <name>pmppla107</name>
</geneLocation>
<dbReference type="EMBL" id="CP031226">
    <property type="protein sequence ID" value="AXH60065.1"/>
    <property type="molecule type" value="Genomic_DNA"/>
</dbReference>
<evidence type="ECO:0000256" key="1">
    <source>
        <dbReference type="SAM" id="MobiDB-lite"/>
    </source>
</evidence>
<feature type="compositionally biased region" description="Low complexity" evidence="1">
    <location>
        <begin position="723"/>
        <end position="740"/>
    </location>
</feature>
<feature type="compositionally biased region" description="Gly residues" evidence="1">
    <location>
        <begin position="981"/>
        <end position="994"/>
    </location>
</feature>
<reference evidence="3 4" key="1">
    <citation type="journal article" date="2011" name="PLoS Pathog.">
        <title>Dynamic evolution of pathogenicity revealed by sequencing and comparative genomics of 19 Pseudomonas syringae isolates.</title>
        <authorList>
            <person name="Baltrus D.A."/>
            <person name="Nishimura M.T."/>
            <person name="Romanchuk A."/>
            <person name="Chang J.H."/>
            <person name="Mukhtar M.S."/>
            <person name="Cherkis K."/>
            <person name="Roach J."/>
            <person name="Grant S.R."/>
            <person name="Jones C.D."/>
            <person name="Dangl J.L."/>
        </authorList>
    </citation>
    <scope>NUCLEOTIDE SEQUENCE [LARGE SCALE GENOMIC DNA]</scope>
    <source>
        <strain evidence="3 4">M301315</strain>
    </source>
</reference>
<feature type="compositionally biased region" description="Low complexity" evidence="1">
    <location>
        <begin position="914"/>
        <end position="928"/>
    </location>
</feature>
<dbReference type="Proteomes" id="UP000006426">
    <property type="component" value="Plasmid pmppla107"/>
</dbReference>
<feature type="compositionally biased region" description="Low complexity" evidence="1">
    <location>
        <begin position="936"/>
        <end position="953"/>
    </location>
</feature>
<keyword evidence="3" id="KW-0614">Plasmid</keyword>
<feature type="compositionally biased region" description="Acidic residues" evidence="1">
    <location>
        <begin position="553"/>
        <end position="565"/>
    </location>
</feature>
<feature type="compositionally biased region" description="Low complexity" evidence="1">
    <location>
        <begin position="576"/>
        <end position="598"/>
    </location>
</feature>
<proteinExistence type="predicted"/>
<feature type="compositionally biased region" description="Basic and acidic residues" evidence="1">
    <location>
        <begin position="1081"/>
        <end position="1096"/>
    </location>
</feature>
<feature type="compositionally biased region" description="Low complexity" evidence="1">
    <location>
        <begin position="1053"/>
        <end position="1063"/>
    </location>
</feature>
<gene>
    <name evidence="3" type="ORF">PLA107_033105</name>
</gene>
<organism evidence="3 4">
    <name type="scientific">Pseudomonas amygdali pv. lachrymans str. M301315</name>
    <dbReference type="NCBI Taxonomy" id="629260"/>
    <lineage>
        <taxon>Bacteria</taxon>
        <taxon>Pseudomonadati</taxon>
        <taxon>Pseudomonadota</taxon>
        <taxon>Gammaproteobacteria</taxon>
        <taxon>Pseudomonadales</taxon>
        <taxon>Pseudomonadaceae</taxon>
        <taxon>Pseudomonas</taxon>
        <taxon>Pseudomonas amygdali</taxon>
    </lineage>
</organism>
<evidence type="ECO:0000313" key="3">
    <source>
        <dbReference type="EMBL" id="AXH60065.1"/>
    </source>
</evidence>
<feature type="compositionally biased region" description="Low complexity" evidence="1">
    <location>
        <begin position="682"/>
        <end position="694"/>
    </location>
</feature>
<name>A0AAD0V9V2_PSEAV</name>
<dbReference type="InterPro" id="IPR008638">
    <property type="entry name" value="FhaB/CdiA-like_TPS"/>
</dbReference>
<feature type="compositionally biased region" description="Polar residues" evidence="1">
    <location>
        <begin position="1011"/>
        <end position="1028"/>
    </location>
</feature>
<dbReference type="AlphaFoldDB" id="A0AAD0V9V2"/>
<sequence length="1112" mass="109044">MKFKLKPLAYLTMLAISNSIMPAFAADAVSLPVTSAYPDALKDQLPDFEHAAGNGVTFDGPASTYTGTTPPAPTLDVNTTEKNTLINWGGRGFDVGADATVNFRPGLSGTAILNYDTSGNMSIVNGAVNANGAKLFLVNPDGISDTSGSFTALISNDAENVTLGTDGRLRIKNSGDRIYGAVSGSVDTSQDLTVDLVNGDGINASNMILGGDNTTINITNPDSGSNLISNTEFAANSTTITASEGSSATLRLEKTTGENLTINNFDTTTVAGETDLSNVTVNNSSVLATFSSDSATGKLTDVAVNNGSVDLTQTGGTLIIDGMQHNSYLGNFEASVQGGAVLDIRNSRVNLNSDGDIEDTDSLPAGVEEREIENSALFSTDTGGGTINLTNSAIIAEGSIYFEDNLKVGTLNLKDTDLLVPEGNVLITPGTKITMGDGFALDSDFDPSGYTRGVIVVDTAKTEGIIDSGKQYYQAGDDYSEFSSDKTITLSFNQINASGGGAMENRSEFESVATTPSAPSDVPNSGNGQEIDPPVVDIPQTPDDGSNTTPGGDETEVDPDTDQDGDSGTSPGNGGDTSNPGDSSTTPGTGGSETTPGSGDTGTGTGTGTGPTDGGSTDPDNGDTGTTPGTDPNDGTDTGTNPDDGSSTDPDDGNTGTTPGTDPDDGTDNGNTDTDPSEGGSTDPDNGGTDAPGTDPDDGSSTDPDDGGTGTTPGADPDDGSDSGDTGTDPSDNGSTDPNNGGTGTTPGTDPDDGSTDPDGGENNPGGSETTPGTGETDTDAGGNGSGTTPGTNPGDGSNEEGSEPGSTDPSTDPDDGSTTVPGGDGTETTPGTGGEGSDGNTDTGTGPVDGGSTDPDDGTPGTTPGSDNGSTTEPGEGGADTSPGTTPPEGTGGTDEGNTGSEGTPGTDPVEDGTAAPGAGGTETTPGGNAGSESGGVSDEGGSTSPGTSPDQGAGGGGAGDNTGSESNSGGESGSTPGSDSGGTEGSNPGAGGTDSPATDSGSENGGNSGTADPDQSGNDGSGSATQPGGSDGNSSGPGENGTTAPGESSDDNSSPESSNDDIINGESGDPLIDQLLESPEEKQSSLDEQGKECENPESSQDGNCEQAEAK</sequence>
<keyword evidence="2" id="KW-0732">Signal</keyword>
<feature type="compositionally biased region" description="Gly residues" evidence="1">
    <location>
        <begin position="599"/>
        <end position="613"/>
    </location>
</feature>
<dbReference type="RefSeq" id="WP_005742858.1">
    <property type="nucleotide sequence ID" value="NZ_CP031226.1"/>
</dbReference>
<feature type="region of interest" description="Disordered" evidence="1">
    <location>
        <begin position="499"/>
        <end position="1112"/>
    </location>
</feature>
<dbReference type="NCBIfam" id="TIGR01901">
    <property type="entry name" value="adhes_NPXG"/>
    <property type="match status" value="1"/>
</dbReference>
<feature type="compositionally biased region" description="Low complexity" evidence="1">
    <location>
        <begin position="881"/>
        <end position="890"/>
    </location>
</feature>